<dbReference type="InterPro" id="IPR052271">
    <property type="entry name" value="GDPD-Related"/>
</dbReference>
<evidence type="ECO:0000256" key="5">
    <source>
        <dbReference type="ARBA" id="ARBA00022989"/>
    </source>
</evidence>
<reference evidence="10" key="1">
    <citation type="submission" date="2020-05" db="EMBL/GenBank/DDBJ databases">
        <title>Phylogenomic resolution of chytrid fungi.</title>
        <authorList>
            <person name="Stajich J.E."/>
            <person name="Amses K."/>
            <person name="Simmons R."/>
            <person name="Seto K."/>
            <person name="Myers J."/>
            <person name="Bonds A."/>
            <person name="Quandt C.A."/>
            <person name="Barry K."/>
            <person name="Liu P."/>
            <person name="Grigoriev I."/>
            <person name="Longcore J.E."/>
            <person name="James T.Y."/>
        </authorList>
    </citation>
    <scope>NUCLEOTIDE SEQUENCE</scope>
    <source>
        <strain evidence="10">JEL0379</strain>
    </source>
</reference>
<dbReference type="EMBL" id="JADGJQ010000068">
    <property type="protein sequence ID" value="KAJ3173882.1"/>
    <property type="molecule type" value="Genomic_DNA"/>
</dbReference>
<name>A0AAD5TES7_9FUNG</name>
<keyword evidence="6" id="KW-0443">Lipid metabolism</keyword>
<dbReference type="GO" id="GO:0046475">
    <property type="term" value="P:glycerophospholipid catabolic process"/>
    <property type="evidence" value="ECO:0007669"/>
    <property type="project" value="TreeGrafter"/>
</dbReference>
<gene>
    <name evidence="10" type="primary">GDPD1</name>
    <name evidence="10" type="ORF">HDU87_007292</name>
</gene>
<dbReference type="PROSITE" id="PS51704">
    <property type="entry name" value="GP_PDE"/>
    <property type="match status" value="1"/>
</dbReference>
<keyword evidence="7" id="KW-0472">Membrane</keyword>
<feature type="compositionally biased region" description="Polar residues" evidence="8">
    <location>
        <begin position="1"/>
        <end position="16"/>
    </location>
</feature>
<dbReference type="AlphaFoldDB" id="A0AAD5TES7"/>
<keyword evidence="5" id="KW-1133">Transmembrane helix</keyword>
<keyword evidence="11" id="KW-1185">Reference proteome</keyword>
<dbReference type="Proteomes" id="UP001212152">
    <property type="component" value="Unassembled WGS sequence"/>
</dbReference>
<evidence type="ECO:0000256" key="7">
    <source>
        <dbReference type="ARBA" id="ARBA00023136"/>
    </source>
</evidence>
<feature type="domain" description="GP-PDE" evidence="9">
    <location>
        <begin position="24"/>
        <end position="276"/>
    </location>
</feature>
<dbReference type="GO" id="GO:0016020">
    <property type="term" value="C:membrane"/>
    <property type="evidence" value="ECO:0007669"/>
    <property type="project" value="UniProtKB-SubCell"/>
</dbReference>
<dbReference type="SUPFAM" id="SSF51695">
    <property type="entry name" value="PLC-like phosphodiesterases"/>
    <property type="match status" value="1"/>
</dbReference>
<dbReference type="Gene3D" id="3.20.20.190">
    <property type="entry name" value="Phosphatidylinositol (PI) phosphodiesterase"/>
    <property type="match status" value="1"/>
</dbReference>
<organism evidence="10 11">
    <name type="scientific">Geranomyces variabilis</name>
    <dbReference type="NCBI Taxonomy" id="109894"/>
    <lineage>
        <taxon>Eukaryota</taxon>
        <taxon>Fungi</taxon>
        <taxon>Fungi incertae sedis</taxon>
        <taxon>Chytridiomycota</taxon>
        <taxon>Chytridiomycota incertae sedis</taxon>
        <taxon>Chytridiomycetes</taxon>
        <taxon>Spizellomycetales</taxon>
        <taxon>Powellomycetaceae</taxon>
        <taxon>Geranomyces</taxon>
    </lineage>
</organism>
<comment type="similarity">
    <text evidence="2">Belongs to the glycerophosphoryl diester phosphodiesterase family.</text>
</comment>
<evidence type="ECO:0000259" key="9">
    <source>
        <dbReference type="PROSITE" id="PS51704"/>
    </source>
</evidence>
<dbReference type="PANTHER" id="PTHR42758">
    <property type="entry name" value="PHOSPHATIDYLGLYCEROL PHOSPHOLIPASE C"/>
    <property type="match status" value="1"/>
</dbReference>
<comment type="caution">
    <text evidence="10">The sequence shown here is derived from an EMBL/GenBank/DDBJ whole genome shotgun (WGS) entry which is preliminary data.</text>
</comment>
<dbReference type="GO" id="GO:0034479">
    <property type="term" value="F:phosphatidylglycerol phospholipase C activity"/>
    <property type="evidence" value="ECO:0007669"/>
    <property type="project" value="TreeGrafter"/>
</dbReference>
<sequence>MGSVTSRQPQKQQLQRSPGLPFNHALMSHRGGSLEHVENTLPAFRYSANVLKADLLELDCYLTKDDQVVIFHDLTLKRMCGLEGKTIGDYDYKDLPPLLVQPALRETGFEPTHPDDTRIPLLSELLDEFPTYPMQIDVKLGSERLVQKLGTMIRERQKQQTTVWGSFRNPQNAWCKTHFPDIPRFFALRRLFAALCMYSVGMIHRMEFDEAALIMPNVRWLMWPGFARALNERGIPVIVFGVPGGGANTVEVWEQIRAFGANGICSDRPTALQEWLKNNPLRVVEQASALPQSSSTTSSETLKDR</sequence>
<keyword evidence="4" id="KW-0378">Hydrolase</keyword>
<dbReference type="InterPro" id="IPR030395">
    <property type="entry name" value="GP_PDE_dom"/>
</dbReference>
<evidence type="ECO:0000313" key="10">
    <source>
        <dbReference type="EMBL" id="KAJ3173882.1"/>
    </source>
</evidence>
<evidence type="ECO:0000256" key="3">
    <source>
        <dbReference type="ARBA" id="ARBA00022692"/>
    </source>
</evidence>
<evidence type="ECO:0000313" key="11">
    <source>
        <dbReference type="Proteomes" id="UP001212152"/>
    </source>
</evidence>
<evidence type="ECO:0000256" key="1">
    <source>
        <dbReference type="ARBA" id="ARBA00004370"/>
    </source>
</evidence>
<protein>
    <submittedName>
        <fullName evidence="10">Lysophospholipase D gdpd1</fullName>
    </submittedName>
</protein>
<evidence type="ECO:0000256" key="6">
    <source>
        <dbReference type="ARBA" id="ARBA00023098"/>
    </source>
</evidence>
<evidence type="ECO:0000256" key="4">
    <source>
        <dbReference type="ARBA" id="ARBA00022801"/>
    </source>
</evidence>
<dbReference type="InterPro" id="IPR017946">
    <property type="entry name" value="PLC-like_Pdiesterase_TIM-brl"/>
</dbReference>
<keyword evidence="3" id="KW-0812">Transmembrane</keyword>
<dbReference type="Pfam" id="PF03009">
    <property type="entry name" value="GDPD"/>
    <property type="match status" value="1"/>
</dbReference>
<comment type="subcellular location">
    <subcellularLocation>
        <location evidence="1">Membrane</location>
    </subcellularLocation>
</comment>
<feature type="region of interest" description="Disordered" evidence="8">
    <location>
        <begin position="1"/>
        <end position="21"/>
    </location>
</feature>
<dbReference type="PANTHER" id="PTHR42758:SF2">
    <property type="entry name" value="PHOSPHATIDYLGLYCEROL PHOSPHOLIPASE C"/>
    <property type="match status" value="1"/>
</dbReference>
<evidence type="ECO:0000256" key="2">
    <source>
        <dbReference type="ARBA" id="ARBA00007277"/>
    </source>
</evidence>
<dbReference type="GO" id="GO:0005737">
    <property type="term" value="C:cytoplasm"/>
    <property type="evidence" value="ECO:0007669"/>
    <property type="project" value="UniProtKB-ARBA"/>
</dbReference>
<proteinExistence type="inferred from homology"/>
<evidence type="ECO:0000256" key="8">
    <source>
        <dbReference type="SAM" id="MobiDB-lite"/>
    </source>
</evidence>
<accession>A0AAD5TES7</accession>